<dbReference type="InterPro" id="IPR004358">
    <property type="entry name" value="Sig_transdc_His_kin-like_C"/>
</dbReference>
<evidence type="ECO:0000256" key="5">
    <source>
        <dbReference type="ARBA" id="ARBA00022679"/>
    </source>
</evidence>
<feature type="domain" description="PAS" evidence="12">
    <location>
        <begin position="432"/>
        <end position="505"/>
    </location>
</feature>
<dbReference type="EC" id="2.7.13.3" evidence="3"/>
<dbReference type="PROSITE" id="PS50112">
    <property type="entry name" value="PAS"/>
    <property type="match status" value="2"/>
</dbReference>
<evidence type="ECO:0000259" key="11">
    <source>
        <dbReference type="PROSITE" id="PS50109"/>
    </source>
</evidence>
<dbReference type="PANTHER" id="PTHR43304">
    <property type="entry name" value="PHYTOCHROME-LIKE PROTEIN CPH1"/>
    <property type="match status" value="1"/>
</dbReference>
<dbReference type="InterPro" id="IPR000014">
    <property type="entry name" value="PAS"/>
</dbReference>
<keyword evidence="5" id="KW-0808">Transferase</keyword>
<dbReference type="InterPro" id="IPR003594">
    <property type="entry name" value="HATPase_dom"/>
</dbReference>
<dbReference type="CDD" id="cd00130">
    <property type="entry name" value="PAS"/>
    <property type="match status" value="2"/>
</dbReference>
<dbReference type="SMART" id="SM00086">
    <property type="entry name" value="PAC"/>
    <property type="match status" value="2"/>
</dbReference>
<evidence type="ECO:0000256" key="3">
    <source>
        <dbReference type="ARBA" id="ARBA00012438"/>
    </source>
</evidence>
<dbReference type="SUPFAM" id="SSF55874">
    <property type="entry name" value="ATPase domain of HSP90 chaperone/DNA topoisomerase II/histidine kinase"/>
    <property type="match status" value="1"/>
</dbReference>
<evidence type="ECO:0000259" key="14">
    <source>
        <dbReference type="PROSITE" id="PS50839"/>
    </source>
</evidence>
<organism evidence="15 16">
    <name type="scientific">Algoriphagus faecimaris</name>
    <dbReference type="NCBI Taxonomy" id="686796"/>
    <lineage>
        <taxon>Bacteria</taxon>
        <taxon>Pseudomonadati</taxon>
        <taxon>Bacteroidota</taxon>
        <taxon>Cytophagia</taxon>
        <taxon>Cytophagales</taxon>
        <taxon>Cyclobacteriaceae</taxon>
        <taxon>Algoriphagus</taxon>
    </lineage>
</organism>
<dbReference type="Gene3D" id="3.30.450.20">
    <property type="entry name" value="PAS domain"/>
    <property type="match status" value="2"/>
</dbReference>
<evidence type="ECO:0000256" key="2">
    <source>
        <dbReference type="ARBA" id="ARBA00004370"/>
    </source>
</evidence>
<dbReference type="InterPro" id="IPR013655">
    <property type="entry name" value="PAS_fold_3"/>
</dbReference>
<reference evidence="16" key="1">
    <citation type="submission" date="2016-10" db="EMBL/GenBank/DDBJ databases">
        <authorList>
            <person name="Varghese N."/>
            <person name="Submissions S."/>
        </authorList>
    </citation>
    <scope>NUCLEOTIDE SEQUENCE [LARGE SCALE GENOMIC DNA]</scope>
    <source>
        <strain evidence="16">DSM 23095</strain>
    </source>
</reference>
<dbReference type="SMART" id="SM01079">
    <property type="entry name" value="CHASE"/>
    <property type="match status" value="1"/>
</dbReference>
<dbReference type="STRING" id="686796.SAMN04488104_104914"/>
<name>A0A1G6WYK8_9BACT</name>
<dbReference type="InterPro" id="IPR001610">
    <property type="entry name" value="PAC"/>
</dbReference>
<feature type="domain" description="PAC" evidence="13">
    <location>
        <begin position="379"/>
        <end position="431"/>
    </location>
</feature>
<dbReference type="Gene3D" id="3.30.565.10">
    <property type="entry name" value="Histidine kinase-like ATPase, C-terminal domain"/>
    <property type="match status" value="1"/>
</dbReference>
<dbReference type="InterPro" id="IPR035965">
    <property type="entry name" value="PAS-like_dom_sf"/>
</dbReference>
<keyword evidence="6 10" id="KW-0812">Transmembrane</keyword>
<proteinExistence type="predicted"/>
<dbReference type="InterPro" id="IPR052162">
    <property type="entry name" value="Sensor_kinase/Photoreceptor"/>
</dbReference>
<dbReference type="Pfam" id="PF02518">
    <property type="entry name" value="HATPase_c"/>
    <property type="match status" value="1"/>
</dbReference>
<dbReference type="SUPFAM" id="SSF55785">
    <property type="entry name" value="PYP-like sensor domain (PAS domain)"/>
    <property type="match status" value="2"/>
</dbReference>
<dbReference type="SMART" id="SM00387">
    <property type="entry name" value="HATPase_c"/>
    <property type="match status" value="1"/>
</dbReference>
<dbReference type="Gene3D" id="1.10.287.130">
    <property type="match status" value="1"/>
</dbReference>
<evidence type="ECO:0000256" key="8">
    <source>
        <dbReference type="ARBA" id="ARBA00022989"/>
    </source>
</evidence>
<evidence type="ECO:0000256" key="1">
    <source>
        <dbReference type="ARBA" id="ARBA00000085"/>
    </source>
</evidence>
<evidence type="ECO:0000313" key="15">
    <source>
        <dbReference type="EMBL" id="SDD70874.1"/>
    </source>
</evidence>
<feature type="domain" description="Histidine kinase" evidence="11">
    <location>
        <begin position="580"/>
        <end position="792"/>
    </location>
</feature>
<gene>
    <name evidence="15" type="ORF">SAMN04488104_104914</name>
</gene>
<evidence type="ECO:0000256" key="9">
    <source>
        <dbReference type="ARBA" id="ARBA00023136"/>
    </source>
</evidence>
<dbReference type="InterPro" id="IPR036890">
    <property type="entry name" value="HATPase_C_sf"/>
</dbReference>
<dbReference type="GO" id="GO:0000155">
    <property type="term" value="F:phosphorelay sensor kinase activity"/>
    <property type="evidence" value="ECO:0007669"/>
    <property type="project" value="InterPro"/>
</dbReference>
<dbReference type="InterPro" id="IPR036097">
    <property type="entry name" value="HisK_dim/P_sf"/>
</dbReference>
<feature type="domain" description="PAC" evidence="13">
    <location>
        <begin position="509"/>
        <end position="562"/>
    </location>
</feature>
<feature type="transmembrane region" description="Helical" evidence="10">
    <location>
        <begin position="20"/>
        <end position="40"/>
    </location>
</feature>
<dbReference type="AlphaFoldDB" id="A0A1G6WYK8"/>
<dbReference type="PROSITE" id="PS50109">
    <property type="entry name" value="HIS_KIN"/>
    <property type="match status" value="1"/>
</dbReference>
<dbReference type="PANTHER" id="PTHR43304:SF1">
    <property type="entry name" value="PAC DOMAIN-CONTAINING PROTEIN"/>
    <property type="match status" value="1"/>
</dbReference>
<dbReference type="SUPFAM" id="SSF47384">
    <property type="entry name" value="Homodimeric domain of signal transducing histidine kinase"/>
    <property type="match status" value="1"/>
</dbReference>
<sequence length="792" mass="90997">MSELYKNRILSLFYSYPKAVGFGVFFIFILISGSITYTEYQLRLSNFRQQMNAKLTETSREINTAFSDATGAIKTLAYFSQNYQIESNFEEAGKQIMESHPYVDIVQVLDSGKITAVYPLPGNETVLNYDILKDDKTRDEALEAIKRKDVYFAGPIDLKQGGIGIVGRIPIYSDEEFKGFAAAIIYLDQLLDYTTFQNSGIENTLIQIKKLDSINDTEGDIFYSSHPDIKQGEGITVIEYLPIANWEISISQINVLPILEFSPLLLIRLVSAMLFGFLAYRFAAQPALLTQKIKEQSQDLIESNERFEYATMATSDVIWDWDLLTDKIYRADNFEKVLGFSKEDQLSSPDFWVRLIHPDEREFVQKNLFKTLESDSKHWQFEFRVEDKNGNYRFIIDNGYIIRDENGKAVRMIGAIQEITNRKLAELELEKEKSRLSRVIEGTGAGTWEWNIQTGETVFNEEWANIIGFRLEELQPVSIDTWGKIVHPEDLNRSNEALQAHFDGKTPFYQCEARMKHKDGHWVWVMDRGRVFSWTIDGKPELMFGTHIDISEKKAREEELEQLNVKLQATNTELKVFASVASHDMREPLRMISSFMALVQKKYADKLDPKGQQYIDFAIDGAKRLSVLIGDLLDYSRMGFDPENKEFLDTHAIVSDVIQLNQQLIQEKDAEIIVEKLPDILAIKVPIKQLFQNLIGNSLKFTKENSKPIIRIKGEEFENFCQFSVEDNGIGIEKDYLKTVFEVLKRLHAKEKYPGTGMGLAICKKIVNQHGGEVWAESTPNEKTKIFFTIPK</sequence>
<comment type="subcellular location">
    <subcellularLocation>
        <location evidence="2">Membrane</location>
    </subcellularLocation>
</comment>
<keyword evidence="16" id="KW-1185">Reference proteome</keyword>
<evidence type="ECO:0000313" key="16">
    <source>
        <dbReference type="Proteomes" id="UP000199060"/>
    </source>
</evidence>
<dbReference type="InterPro" id="IPR005467">
    <property type="entry name" value="His_kinase_dom"/>
</dbReference>
<dbReference type="PRINTS" id="PR00344">
    <property type="entry name" value="BCTRLSENSOR"/>
</dbReference>
<dbReference type="InterPro" id="IPR042240">
    <property type="entry name" value="CHASE_sf"/>
</dbReference>
<evidence type="ECO:0000256" key="10">
    <source>
        <dbReference type="SAM" id="Phobius"/>
    </source>
</evidence>
<dbReference type="OrthoDB" id="905895at2"/>
<dbReference type="RefSeq" id="WP_087941105.1">
    <property type="nucleotide sequence ID" value="NZ_FNAC01000049.1"/>
</dbReference>
<dbReference type="CDD" id="cd00082">
    <property type="entry name" value="HisKA"/>
    <property type="match status" value="1"/>
</dbReference>
<comment type="catalytic activity">
    <reaction evidence="1">
        <text>ATP + protein L-histidine = ADP + protein N-phospho-L-histidine.</text>
        <dbReference type="EC" id="2.7.13.3"/>
    </reaction>
</comment>
<keyword evidence="8 10" id="KW-1133">Transmembrane helix</keyword>
<dbReference type="Proteomes" id="UP000199060">
    <property type="component" value="Unassembled WGS sequence"/>
</dbReference>
<dbReference type="SMART" id="SM00388">
    <property type="entry name" value="HisKA"/>
    <property type="match status" value="1"/>
</dbReference>
<evidence type="ECO:0000256" key="7">
    <source>
        <dbReference type="ARBA" id="ARBA00022777"/>
    </source>
</evidence>
<evidence type="ECO:0000259" key="12">
    <source>
        <dbReference type="PROSITE" id="PS50112"/>
    </source>
</evidence>
<evidence type="ECO:0000259" key="13">
    <source>
        <dbReference type="PROSITE" id="PS50113"/>
    </source>
</evidence>
<dbReference type="InterPro" id="IPR000700">
    <property type="entry name" value="PAS-assoc_C"/>
</dbReference>
<feature type="domain" description="PAS" evidence="12">
    <location>
        <begin position="303"/>
        <end position="375"/>
    </location>
</feature>
<keyword evidence="4" id="KW-0597">Phosphoprotein</keyword>
<dbReference type="SMART" id="SM00091">
    <property type="entry name" value="PAS"/>
    <property type="match status" value="2"/>
</dbReference>
<dbReference type="Pfam" id="PF03924">
    <property type="entry name" value="CHASE"/>
    <property type="match status" value="1"/>
</dbReference>
<dbReference type="GO" id="GO:0016020">
    <property type="term" value="C:membrane"/>
    <property type="evidence" value="ECO:0007669"/>
    <property type="project" value="UniProtKB-SubCell"/>
</dbReference>
<evidence type="ECO:0000256" key="4">
    <source>
        <dbReference type="ARBA" id="ARBA00022553"/>
    </source>
</evidence>
<evidence type="ECO:0000256" key="6">
    <source>
        <dbReference type="ARBA" id="ARBA00022692"/>
    </source>
</evidence>
<dbReference type="InterPro" id="IPR003661">
    <property type="entry name" value="HisK_dim/P_dom"/>
</dbReference>
<dbReference type="PROSITE" id="PS50113">
    <property type="entry name" value="PAC"/>
    <property type="match status" value="2"/>
</dbReference>
<keyword evidence="7" id="KW-0418">Kinase</keyword>
<dbReference type="Pfam" id="PF08447">
    <property type="entry name" value="PAS_3"/>
    <property type="match status" value="2"/>
</dbReference>
<dbReference type="NCBIfam" id="TIGR00229">
    <property type="entry name" value="sensory_box"/>
    <property type="match status" value="2"/>
</dbReference>
<keyword evidence="9 10" id="KW-0472">Membrane</keyword>
<protein>
    <recommendedName>
        <fullName evidence="3">histidine kinase</fullName>
        <ecNumber evidence="3">2.7.13.3</ecNumber>
    </recommendedName>
</protein>
<dbReference type="Gene3D" id="3.30.450.350">
    <property type="entry name" value="CHASE domain"/>
    <property type="match status" value="1"/>
</dbReference>
<accession>A0A1G6WYK8</accession>
<dbReference type="InterPro" id="IPR006189">
    <property type="entry name" value="CHASE_dom"/>
</dbReference>
<dbReference type="PROSITE" id="PS50839">
    <property type="entry name" value="CHASE"/>
    <property type="match status" value="1"/>
</dbReference>
<dbReference type="Pfam" id="PF00512">
    <property type="entry name" value="HisKA"/>
    <property type="match status" value="1"/>
</dbReference>
<dbReference type="EMBL" id="FNAC01000049">
    <property type="protein sequence ID" value="SDD70874.1"/>
    <property type="molecule type" value="Genomic_DNA"/>
</dbReference>
<feature type="domain" description="CHASE" evidence="14">
    <location>
        <begin position="114"/>
        <end position="249"/>
    </location>
</feature>